<keyword evidence="5" id="KW-1185">Reference proteome</keyword>
<dbReference type="GO" id="GO:0016491">
    <property type="term" value="F:oxidoreductase activity"/>
    <property type="evidence" value="ECO:0007669"/>
    <property type="project" value="UniProtKB-KW"/>
</dbReference>
<feature type="domain" description="FAD dependent oxidoreductase" evidence="3">
    <location>
        <begin position="5"/>
        <end position="403"/>
    </location>
</feature>
<evidence type="ECO:0000256" key="2">
    <source>
        <dbReference type="ARBA" id="ARBA00023002"/>
    </source>
</evidence>
<sequence>MSRRRIAVIGAGVVGVSTAYGLARQGHDVILVDARAEPGRGASAGNAAQLSYAYGDAMASPALLRHLPAIALGRDPAFRVTWSLDPHFLIWGVRFLANAGSARWWSNTAHILDLAEVSRREMASLLAEVDLSFSYRMAGKLHLYASAAGLDAMRPTVQRKRERGLAQNLLSRAEATLIEPALEAFEGAVIGAVHTPQDAVGDCAEYCRGLTAHLVRHYGITTLFDHTVTGFARKGRRLHAVQFRDRDALPVDLAVVAAGPQALNLLRDLPEAQAIWPVRGYSLTLPAPAGTPSVSLTDVSRKLAFARIGDRFRVAGLADIAPRGGRFDEARCEALEKTARSVFPHLFNHTSEVCRWSGERPMTPSSRPLIGRSRLTAGLYYNIGHGMLGWTLALGTARRLVDMIAE</sequence>
<evidence type="ECO:0000256" key="1">
    <source>
        <dbReference type="ARBA" id="ARBA00009410"/>
    </source>
</evidence>
<reference evidence="4 5" key="1">
    <citation type="submission" date="2023-07" db="EMBL/GenBank/DDBJ databases">
        <title>Genomic Encyclopedia of Type Strains, Phase IV (KMG-IV): sequencing the most valuable type-strain genomes for metagenomic binning, comparative biology and taxonomic classification.</title>
        <authorList>
            <person name="Goeker M."/>
        </authorList>
    </citation>
    <scope>NUCLEOTIDE SEQUENCE [LARGE SCALE GENOMIC DNA]</scope>
    <source>
        <strain evidence="4 5">DSM 15561</strain>
    </source>
</reference>
<comment type="similarity">
    <text evidence="1">Belongs to the DadA oxidoreductase family.</text>
</comment>
<evidence type="ECO:0000313" key="4">
    <source>
        <dbReference type="EMBL" id="MDQ0513240.1"/>
    </source>
</evidence>
<dbReference type="Gene3D" id="3.30.9.10">
    <property type="entry name" value="D-Amino Acid Oxidase, subunit A, domain 2"/>
    <property type="match status" value="1"/>
</dbReference>
<evidence type="ECO:0000259" key="3">
    <source>
        <dbReference type="Pfam" id="PF01266"/>
    </source>
</evidence>
<dbReference type="SUPFAM" id="SSF54373">
    <property type="entry name" value="FAD-linked reductases, C-terminal domain"/>
    <property type="match status" value="1"/>
</dbReference>
<dbReference type="Gene3D" id="3.50.50.60">
    <property type="entry name" value="FAD/NAD(P)-binding domain"/>
    <property type="match status" value="2"/>
</dbReference>
<dbReference type="InterPro" id="IPR006076">
    <property type="entry name" value="FAD-dep_OxRdtase"/>
</dbReference>
<dbReference type="InterPro" id="IPR036188">
    <property type="entry name" value="FAD/NAD-bd_sf"/>
</dbReference>
<evidence type="ECO:0000313" key="5">
    <source>
        <dbReference type="Proteomes" id="UP001235094"/>
    </source>
</evidence>
<dbReference type="RefSeq" id="WP_306891875.1">
    <property type="nucleotide sequence ID" value="NZ_JAUSVR010000024.1"/>
</dbReference>
<organism evidence="4 5">
    <name type="scientific">Ancylobacter amanitiformis</name>
    <dbReference type="NCBI Taxonomy" id="217069"/>
    <lineage>
        <taxon>Bacteria</taxon>
        <taxon>Pseudomonadati</taxon>
        <taxon>Pseudomonadota</taxon>
        <taxon>Alphaproteobacteria</taxon>
        <taxon>Hyphomicrobiales</taxon>
        <taxon>Xanthobacteraceae</taxon>
        <taxon>Ancylobacter</taxon>
    </lineage>
</organism>
<gene>
    <name evidence="4" type="ORF">QOZ99_004158</name>
</gene>
<dbReference type="PANTHER" id="PTHR13847">
    <property type="entry name" value="SARCOSINE DEHYDROGENASE-RELATED"/>
    <property type="match status" value="1"/>
</dbReference>
<dbReference type="Pfam" id="PF01266">
    <property type="entry name" value="DAO"/>
    <property type="match status" value="1"/>
</dbReference>
<name>A0ABU0LXB4_9HYPH</name>
<dbReference type="EMBL" id="JAUSVR010000024">
    <property type="protein sequence ID" value="MDQ0513240.1"/>
    <property type="molecule type" value="Genomic_DNA"/>
</dbReference>
<dbReference type="SUPFAM" id="SSF51905">
    <property type="entry name" value="FAD/NAD(P)-binding domain"/>
    <property type="match status" value="1"/>
</dbReference>
<dbReference type="EC" id="1.4.99.-" evidence="4"/>
<comment type="caution">
    <text evidence="4">The sequence shown here is derived from an EMBL/GenBank/DDBJ whole genome shotgun (WGS) entry which is preliminary data.</text>
</comment>
<dbReference type="Proteomes" id="UP001235094">
    <property type="component" value="Unassembled WGS sequence"/>
</dbReference>
<accession>A0ABU0LXB4</accession>
<keyword evidence="2 4" id="KW-0560">Oxidoreductase</keyword>
<proteinExistence type="inferred from homology"/>
<dbReference type="PANTHER" id="PTHR13847:SF280">
    <property type="entry name" value="D-AMINO ACID DEHYDROGENASE"/>
    <property type="match status" value="1"/>
</dbReference>
<protein>
    <submittedName>
        <fullName evidence="4">D-amino-acid dehydrogenase</fullName>
        <ecNumber evidence="4">1.4.99.-</ecNumber>
    </submittedName>
</protein>